<evidence type="ECO:0000313" key="1">
    <source>
        <dbReference type="EMBL" id="PZV87496.1"/>
    </source>
</evidence>
<name>A0A326SBV6_9BACT</name>
<dbReference type="Gene3D" id="3.30.420.260">
    <property type="match status" value="1"/>
</dbReference>
<dbReference type="Pfam" id="PF12864">
    <property type="entry name" value="DUF3822"/>
    <property type="match status" value="1"/>
</dbReference>
<dbReference type="EMBL" id="QKTX01000001">
    <property type="protein sequence ID" value="PZV87496.1"/>
    <property type="molecule type" value="Genomic_DNA"/>
</dbReference>
<dbReference type="AlphaFoldDB" id="A0A326SBV6"/>
<dbReference type="RefSeq" id="WP_111391168.1">
    <property type="nucleotide sequence ID" value="NZ_QKTX01000001.1"/>
</dbReference>
<dbReference type="Proteomes" id="UP000248917">
    <property type="component" value="Unassembled WGS sequence"/>
</dbReference>
<reference evidence="1 2" key="1">
    <citation type="submission" date="2018-06" db="EMBL/GenBank/DDBJ databases">
        <title>Genomic Encyclopedia of Archaeal and Bacterial Type Strains, Phase II (KMG-II): from individual species to whole genera.</title>
        <authorList>
            <person name="Goeker M."/>
        </authorList>
    </citation>
    <scope>NUCLEOTIDE SEQUENCE [LARGE SCALE GENOMIC DNA]</scope>
    <source>
        <strain evidence="1 2">T4</strain>
    </source>
</reference>
<dbReference type="InterPro" id="IPR024213">
    <property type="entry name" value="DUF3822"/>
</dbReference>
<sequence>MENNLKVYKSDKFDVEDTAGLSLFLYPHTLFVFAKDKNNSNIAVHHHLKFEWNKMEEEFNSDPLLKIDVPAKIYVHEGLFNLIPGVLFQTGKEGDYLQLTGQVPENAHFFNSPLDSNNLQIVSFLSQKIKKNLDARFSENQIIHGASSFLSYLFKERFNLIGQEILVDYQQTHIYLAAFTDQDLSVFNRFEISSKEDMLKYILIMIETLRYDRNHVRINLFGVPEKSDINEAWGSFYFTHFRILKPHANQNYSHGFKHLKSEHIFETYWQYD</sequence>
<dbReference type="OrthoDB" id="838738at2"/>
<protein>
    <submittedName>
        <fullName evidence="1">Uncharacterized protein DUF3822</fullName>
    </submittedName>
</protein>
<evidence type="ECO:0000313" key="2">
    <source>
        <dbReference type="Proteomes" id="UP000248917"/>
    </source>
</evidence>
<dbReference type="Gene3D" id="3.30.420.250">
    <property type="match status" value="1"/>
</dbReference>
<proteinExistence type="predicted"/>
<gene>
    <name evidence="1" type="ORF">CLV31_101373</name>
</gene>
<comment type="caution">
    <text evidence="1">The sequence shown here is derived from an EMBL/GenBank/DDBJ whole genome shotgun (WGS) entry which is preliminary data.</text>
</comment>
<organism evidence="1 2">
    <name type="scientific">Algoriphagus aquaeductus</name>
    <dbReference type="NCBI Taxonomy" id="475299"/>
    <lineage>
        <taxon>Bacteria</taxon>
        <taxon>Pseudomonadati</taxon>
        <taxon>Bacteroidota</taxon>
        <taxon>Cytophagia</taxon>
        <taxon>Cytophagales</taxon>
        <taxon>Cyclobacteriaceae</taxon>
        <taxon>Algoriphagus</taxon>
    </lineage>
</organism>
<dbReference type="CDD" id="cd24013">
    <property type="entry name" value="ASKHA_ATPase_BT3980-like"/>
    <property type="match status" value="1"/>
</dbReference>
<accession>A0A326SBV6</accession>
<keyword evidence="2" id="KW-1185">Reference proteome</keyword>